<sequence>MNQIANVLVLQQQQKDTSDNFGCWRRSKLDLPGPIVVKDKHIIFNSLYRRIEKFTNGRTFDGWYKRFKDVFDNDCGDLGDNEKTRLLVSRLDEDCHQLFCGSISPMLPSDLTRDEAIATLERLFGQDFNAYETLCIVFVAGFQGAEFANYRTRMLRNRAGINLEAFDQGSRSLMPAHQVLQGGREDAGNFDGQIHGQEEEAQIQTTSRNHGSRCYQMKSNIAALRKDSDTVISAANGKRKDLQSHLDLQDSDTVIALPTEIEYLPMDDSQLTLCLGNLMVFSIADVDSTILAKRLTFSSANGSRRYQIPLFH</sequence>
<dbReference type="WBParaSite" id="HPBE_0001190001-mRNA-1">
    <property type="protein sequence ID" value="HPBE_0001190001-mRNA-1"/>
    <property type="gene ID" value="HPBE_0001190001"/>
</dbReference>
<evidence type="ECO:0000259" key="1">
    <source>
        <dbReference type="Pfam" id="PF23309"/>
    </source>
</evidence>
<dbReference type="Proteomes" id="UP000050761">
    <property type="component" value="Unassembled WGS sequence"/>
</dbReference>
<keyword evidence="3" id="KW-1185">Reference proteome</keyword>
<evidence type="ECO:0000313" key="3">
    <source>
        <dbReference type="Proteomes" id="UP000050761"/>
    </source>
</evidence>
<gene>
    <name evidence="2" type="ORF">HPBE_LOCUS11901</name>
</gene>
<organism evidence="3 4">
    <name type="scientific">Heligmosomoides polygyrus</name>
    <name type="common">Parasitic roundworm</name>
    <dbReference type="NCBI Taxonomy" id="6339"/>
    <lineage>
        <taxon>Eukaryota</taxon>
        <taxon>Metazoa</taxon>
        <taxon>Ecdysozoa</taxon>
        <taxon>Nematoda</taxon>
        <taxon>Chromadorea</taxon>
        <taxon>Rhabditida</taxon>
        <taxon>Rhabditina</taxon>
        <taxon>Rhabditomorpha</taxon>
        <taxon>Strongyloidea</taxon>
        <taxon>Heligmosomidae</taxon>
        <taxon>Heligmosomoides</taxon>
    </lineage>
</organism>
<proteinExistence type="predicted"/>
<name>A0A183FUL2_HELPZ</name>
<dbReference type="OrthoDB" id="8050037at2759"/>
<accession>A0A3P7YPH7</accession>
<dbReference type="Pfam" id="PF23309">
    <property type="entry name" value="DUF7083"/>
    <property type="match status" value="1"/>
</dbReference>
<protein>
    <submittedName>
        <fullName evidence="4">HTH_48 domain-containing protein</fullName>
    </submittedName>
</protein>
<accession>A0A183FUL2</accession>
<dbReference type="EMBL" id="UZAH01027274">
    <property type="protein sequence ID" value="VDO90236.1"/>
    <property type="molecule type" value="Genomic_DNA"/>
</dbReference>
<reference evidence="2 3" key="1">
    <citation type="submission" date="2018-11" db="EMBL/GenBank/DDBJ databases">
        <authorList>
            <consortium name="Pathogen Informatics"/>
        </authorList>
    </citation>
    <scope>NUCLEOTIDE SEQUENCE [LARGE SCALE GENOMIC DNA]</scope>
</reference>
<dbReference type="InterPro" id="IPR055510">
    <property type="entry name" value="DUF7083"/>
</dbReference>
<evidence type="ECO:0000313" key="2">
    <source>
        <dbReference type="EMBL" id="VDO90236.1"/>
    </source>
</evidence>
<reference evidence="4" key="2">
    <citation type="submission" date="2019-09" db="UniProtKB">
        <authorList>
            <consortium name="WormBaseParasite"/>
        </authorList>
    </citation>
    <scope>IDENTIFICATION</scope>
</reference>
<evidence type="ECO:0000313" key="4">
    <source>
        <dbReference type="WBParaSite" id="HPBE_0001190001-mRNA-1"/>
    </source>
</evidence>
<feature type="domain" description="DUF7083" evidence="1">
    <location>
        <begin position="44"/>
        <end position="126"/>
    </location>
</feature>
<dbReference type="AlphaFoldDB" id="A0A183FUL2"/>